<feature type="signal peptide" evidence="2">
    <location>
        <begin position="1"/>
        <end position="38"/>
    </location>
</feature>
<accession>A0ABV6W1F2</accession>
<dbReference type="EMBL" id="JBHFAB010000019">
    <property type="protein sequence ID" value="MFC1419676.1"/>
    <property type="molecule type" value="Genomic_DNA"/>
</dbReference>
<keyword evidence="2" id="KW-0732">Signal</keyword>
<dbReference type="Proteomes" id="UP001592531">
    <property type="component" value="Unassembled WGS sequence"/>
</dbReference>
<dbReference type="PANTHER" id="PTHR38589">
    <property type="entry name" value="BLR0621 PROTEIN"/>
    <property type="match status" value="1"/>
</dbReference>
<evidence type="ECO:0000256" key="2">
    <source>
        <dbReference type="SAM" id="SignalP"/>
    </source>
</evidence>
<protein>
    <submittedName>
        <fullName evidence="4">L,D-transpeptidase family protein</fullName>
    </submittedName>
</protein>
<keyword evidence="5" id="KW-1185">Reference proteome</keyword>
<organism evidence="4 5">
    <name type="scientific">Streptacidiphilus cavernicola</name>
    <dbReference type="NCBI Taxonomy" id="3342716"/>
    <lineage>
        <taxon>Bacteria</taxon>
        <taxon>Bacillati</taxon>
        <taxon>Actinomycetota</taxon>
        <taxon>Actinomycetes</taxon>
        <taxon>Kitasatosporales</taxon>
        <taxon>Streptomycetaceae</taxon>
        <taxon>Streptacidiphilus</taxon>
    </lineage>
</organism>
<feature type="region of interest" description="Disordered" evidence="1">
    <location>
        <begin position="60"/>
        <end position="86"/>
    </location>
</feature>
<evidence type="ECO:0000256" key="1">
    <source>
        <dbReference type="SAM" id="MobiDB-lite"/>
    </source>
</evidence>
<sequence length="270" mass="27677">MSTFTVRTASLPVAAAATTVAVLVSTLCTGCAQPSASAASAPAPAQARTRIAAAAAATTLPTATPNPTPSPTAPTSLPPGIGPALGAKVPTDADQILLVTGKGARSPDSTAVLYQRTGGQWQADGTWAAHNALRGWTSDHHESDLRSPIGVFALTDAGGRLPDPGSRLPYHRSSQFVDFGTGFEGESLAGVFDYVIAIDYNRRPGTSPLDPVRPQGQGKGGGIWLHLDHKGPTHGCVSLPKAAMLTLLRTLDPSEHPVVVMGDRAALADA</sequence>
<dbReference type="PANTHER" id="PTHR38589:SF1">
    <property type="entry name" value="BLR0621 PROTEIN"/>
    <property type="match status" value="1"/>
</dbReference>
<proteinExistence type="predicted"/>
<dbReference type="InterPro" id="IPR005490">
    <property type="entry name" value="LD_TPept_cat_dom"/>
</dbReference>
<dbReference type="RefSeq" id="WP_380539403.1">
    <property type="nucleotide sequence ID" value="NZ_JBHFAB010000019.1"/>
</dbReference>
<feature type="chain" id="PRO_5047066728" evidence="2">
    <location>
        <begin position="39"/>
        <end position="270"/>
    </location>
</feature>
<evidence type="ECO:0000313" key="5">
    <source>
        <dbReference type="Proteomes" id="UP001592531"/>
    </source>
</evidence>
<gene>
    <name evidence="4" type="ORF">ACEZDE_24010</name>
</gene>
<evidence type="ECO:0000313" key="4">
    <source>
        <dbReference type="EMBL" id="MFC1419676.1"/>
    </source>
</evidence>
<comment type="caution">
    <text evidence="4">The sequence shown here is derived from an EMBL/GenBank/DDBJ whole genome shotgun (WGS) entry which is preliminary data.</text>
</comment>
<reference evidence="4 5" key="1">
    <citation type="submission" date="2024-09" db="EMBL/GenBank/DDBJ databases">
        <authorList>
            <person name="Lee S.D."/>
        </authorList>
    </citation>
    <scope>NUCLEOTIDE SEQUENCE [LARGE SCALE GENOMIC DNA]</scope>
    <source>
        <strain evidence="4 5">N8-3</strain>
    </source>
</reference>
<dbReference type="Pfam" id="PF03734">
    <property type="entry name" value="YkuD"/>
    <property type="match status" value="1"/>
</dbReference>
<feature type="domain" description="L,D-TPase catalytic" evidence="3">
    <location>
        <begin position="145"/>
        <end position="260"/>
    </location>
</feature>
<name>A0ABV6W1F2_9ACTN</name>
<evidence type="ECO:0000259" key="3">
    <source>
        <dbReference type="Pfam" id="PF03734"/>
    </source>
</evidence>
<feature type="compositionally biased region" description="Pro residues" evidence="1">
    <location>
        <begin position="64"/>
        <end position="81"/>
    </location>
</feature>